<feature type="region of interest" description="Disordered" evidence="1">
    <location>
        <begin position="180"/>
        <end position="200"/>
    </location>
</feature>
<dbReference type="Proteomes" id="UP000449547">
    <property type="component" value="Unassembled WGS sequence"/>
</dbReference>
<keyword evidence="3" id="KW-1185">Reference proteome</keyword>
<proteinExistence type="predicted"/>
<reference evidence="2 3" key="1">
    <citation type="submission" date="2019-07" db="EMBL/GenBank/DDBJ databases">
        <title>Genome assembly of two rare yeast pathogens: Diutina rugosa and Trichomonascus ciferrii.</title>
        <authorList>
            <person name="Mixao V."/>
            <person name="Saus E."/>
            <person name="Hansen A."/>
            <person name="Lass-Flor C."/>
            <person name="Gabaldon T."/>
        </authorList>
    </citation>
    <scope>NUCLEOTIDE SEQUENCE [LARGE SCALE GENOMIC DNA]</scope>
    <source>
        <strain evidence="2 3">CBS 613</strain>
    </source>
</reference>
<protein>
    <submittedName>
        <fullName evidence="2">Uncharacterized protein</fullName>
    </submittedName>
</protein>
<evidence type="ECO:0000313" key="2">
    <source>
        <dbReference type="EMBL" id="KAA8899345.1"/>
    </source>
</evidence>
<evidence type="ECO:0000256" key="1">
    <source>
        <dbReference type="SAM" id="MobiDB-lite"/>
    </source>
</evidence>
<evidence type="ECO:0000313" key="3">
    <source>
        <dbReference type="Proteomes" id="UP000449547"/>
    </source>
</evidence>
<feature type="region of interest" description="Disordered" evidence="1">
    <location>
        <begin position="38"/>
        <end position="140"/>
    </location>
</feature>
<feature type="compositionally biased region" description="Acidic residues" evidence="1">
    <location>
        <begin position="66"/>
        <end position="77"/>
    </location>
</feature>
<dbReference type="EMBL" id="SWFT01000124">
    <property type="protein sequence ID" value="KAA8899345.1"/>
    <property type="molecule type" value="Genomic_DNA"/>
</dbReference>
<gene>
    <name evidence="2" type="ORF">DIURU_004367</name>
</gene>
<sequence length="329" mass="36480">MDKRKFAVLVLELPQVKELCELMGVEFQPLAPSQSIQELAASKSDLPTPIPTPTTTKPASNLESDSAPESDPIEDVIDQLPLPTKTTEGKLQDDTLNNSTPNPSLSDFEKDSIDENDDDDDDDDDDDTFVGPDSPIISSPIKCSQKPIVRFDMNHYGVPEADVNNAAVNYTTFPKPSLKKVTSPNDTELILPPQKRPKRHQSLEEFSPADVWSSSGKLYSACECFWLCIFVAKACGYNDEVDTATLAKAESDIVQFYNDISPRKTVSVLSQIQVEIVFEKLASKGSLRTLNAIQKLCGEIDISAVIPYLHYVAACKQLQIEPLRIPRYW</sequence>
<dbReference type="RefSeq" id="XP_034010859.1">
    <property type="nucleotide sequence ID" value="XM_034157232.1"/>
</dbReference>
<dbReference type="GeneID" id="54783018"/>
<feature type="compositionally biased region" description="Acidic residues" evidence="1">
    <location>
        <begin position="114"/>
        <end position="128"/>
    </location>
</feature>
<comment type="caution">
    <text evidence="2">The sequence shown here is derived from an EMBL/GenBank/DDBJ whole genome shotgun (WGS) entry which is preliminary data.</text>
</comment>
<dbReference type="VEuPathDB" id="FungiDB:DIURU_004367"/>
<organism evidence="2 3">
    <name type="scientific">Diutina rugosa</name>
    <name type="common">Yeast</name>
    <name type="synonym">Candida rugosa</name>
    <dbReference type="NCBI Taxonomy" id="5481"/>
    <lineage>
        <taxon>Eukaryota</taxon>
        <taxon>Fungi</taxon>
        <taxon>Dikarya</taxon>
        <taxon>Ascomycota</taxon>
        <taxon>Saccharomycotina</taxon>
        <taxon>Pichiomycetes</taxon>
        <taxon>Debaryomycetaceae</taxon>
        <taxon>Diutina</taxon>
    </lineage>
</organism>
<dbReference type="AlphaFoldDB" id="A0A642UHW1"/>
<accession>A0A642UHW1</accession>
<name>A0A642UHW1_DIURU</name>
<feature type="compositionally biased region" description="Polar residues" evidence="1">
    <location>
        <begin position="94"/>
        <end position="105"/>
    </location>
</feature>